<sequence length="384" mass="44125">MAIRKLSSGKYEARVSYKENGQKHRKTKNFARLAEARLWESENKAKLGTGANLKQADQPFIDYYRHWIEIYKTDGVSAHTHDTYMLIADWVEKFFHDTSIGKITRDDFQQFVNGFGKSHGISYTQKLVRQIRAAVQDAVADNVIYKDFTFRVKITGKKPQETEEKYLDLDDYHKLLPYLIENAGPDHMSYAMLLFQLQTGTRFEEAAGMTWDCVDFNNHIVTINKQWVPREQKLGPTKGNGQADGKVTIAPPYATMLENFRQQMVNYFNDIGLDYDTINEKQLVFFSKLRKINTNSGVNSALADLCTKLGIKVVTSHAMRHTHASVLIQDGETLPYVQHRLRHKKLETTLNNYVHLVEKTNGESDRKAMSVLSEPFTKKNSKNS</sequence>
<dbReference type="EMBL" id="AZCX01000004">
    <property type="protein sequence ID" value="KRK48155.1"/>
    <property type="molecule type" value="Genomic_DNA"/>
</dbReference>
<dbReference type="InterPro" id="IPR013762">
    <property type="entry name" value="Integrase-like_cat_sf"/>
</dbReference>
<keyword evidence="4" id="KW-0233">DNA recombination</keyword>
<dbReference type="InterPro" id="IPR050090">
    <property type="entry name" value="Tyrosine_recombinase_XerCD"/>
</dbReference>
<feature type="domain" description="Tyr recombinase" evidence="6">
    <location>
        <begin position="162"/>
        <end position="370"/>
    </location>
</feature>
<keyword evidence="3" id="KW-0238">DNA-binding</keyword>
<organism evidence="7 8">
    <name type="scientific">Secundilactobacillus kimchicus JCM 15530</name>
    <dbReference type="NCBI Taxonomy" id="1302272"/>
    <lineage>
        <taxon>Bacteria</taxon>
        <taxon>Bacillati</taxon>
        <taxon>Bacillota</taxon>
        <taxon>Bacilli</taxon>
        <taxon>Lactobacillales</taxon>
        <taxon>Lactobacillaceae</taxon>
        <taxon>Secundilactobacillus</taxon>
    </lineage>
</organism>
<dbReference type="Pfam" id="PF14659">
    <property type="entry name" value="Phage_int_SAM_3"/>
    <property type="match status" value="1"/>
</dbReference>
<comment type="caution">
    <text evidence="7">The sequence shown here is derived from an EMBL/GenBank/DDBJ whole genome shotgun (WGS) entry which is preliminary data.</text>
</comment>
<dbReference type="AlphaFoldDB" id="A0A0R1HP92"/>
<proteinExistence type="inferred from homology"/>
<dbReference type="Gene3D" id="1.10.443.10">
    <property type="entry name" value="Intergrase catalytic core"/>
    <property type="match status" value="1"/>
</dbReference>
<comment type="similarity">
    <text evidence="1">Belongs to the 'phage' integrase family.</text>
</comment>
<dbReference type="Gene3D" id="1.10.150.130">
    <property type="match status" value="1"/>
</dbReference>
<dbReference type="Pfam" id="PF00589">
    <property type="entry name" value="Phage_integrase"/>
    <property type="match status" value="1"/>
</dbReference>
<dbReference type="SUPFAM" id="SSF56349">
    <property type="entry name" value="DNA breaking-rejoining enzymes"/>
    <property type="match status" value="1"/>
</dbReference>
<dbReference type="PATRIC" id="fig|1302272.5.peg.1920"/>
<dbReference type="PANTHER" id="PTHR30349:SF64">
    <property type="entry name" value="PROPHAGE INTEGRASE INTD-RELATED"/>
    <property type="match status" value="1"/>
</dbReference>
<feature type="region of interest" description="Disordered" evidence="5">
    <location>
        <begin position="364"/>
        <end position="384"/>
    </location>
</feature>
<dbReference type="OrthoDB" id="9803188at2"/>
<evidence type="ECO:0000259" key="6">
    <source>
        <dbReference type="PROSITE" id="PS51898"/>
    </source>
</evidence>
<evidence type="ECO:0000256" key="1">
    <source>
        <dbReference type="ARBA" id="ARBA00008857"/>
    </source>
</evidence>
<dbReference type="GO" id="GO:0003677">
    <property type="term" value="F:DNA binding"/>
    <property type="evidence" value="ECO:0007669"/>
    <property type="project" value="UniProtKB-KW"/>
</dbReference>
<evidence type="ECO:0000256" key="3">
    <source>
        <dbReference type="ARBA" id="ARBA00023125"/>
    </source>
</evidence>
<dbReference type="InterPro" id="IPR002104">
    <property type="entry name" value="Integrase_catalytic"/>
</dbReference>
<dbReference type="GO" id="GO:0015074">
    <property type="term" value="P:DNA integration"/>
    <property type="evidence" value="ECO:0007669"/>
    <property type="project" value="UniProtKB-KW"/>
</dbReference>
<dbReference type="PROSITE" id="PS51898">
    <property type="entry name" value="TYR_RECOMBINASE"/>
    <property type="match status" value="1"/>
</dbReference>
<dbReference type="InterPro" id="IPR010998">
    <property type="entry name" value="Integrase_recombinase_N"/>
</dbReference>
<evidence type="ECO:0000256" key="4">
    <source>
        <dbReference type="ARBA" id="ARBA00023172"/>
    </source>
</evidence>
<dbReference type="STRING" id="1302272.FC96_GL001890"/>
<dbReference type="InterPro" id="IPR011010">
    <property type="entry name" value="DNA_brk_join_enz"/>
</dbReference>
<protein>
    <submittedName>
        <fullName evidence="7">Prophage lp2 protein 2</fullName>
    </submittedName>
</protein>
<evidence type="ECO:0000256" key="5">
    <source>
        <dbReference type="SAM" id="MobiDB-lite"/>
    </source>
</evidence>
<keyword evidence="8" id="KW-1185">Reference proteome</keyword>
<dbReference type="GO" id="GO:0006310">
    <property type="term" value="P:DNA recombination"/>
    <property type="evidence" value="ECO:0007669"/>
    <property type="project" value="UniProtKB-KW"/>
</dbReference>
<accession>A0A0R1HP92</accession>
<evidence type="ECO:0000313" key="7">
    <source>
        <dbReference type="EMBL" id="KRK48155.1"/>
    </source>
</evidence>
<keyword evidence="2" id="KW-0229">DNA integration</keyword>
<dbReference type="PANTHER" id="PTHR30349">
    <property type="entry name" value="PHAGE INTEGRASE-RELATED"/>
    <property type="match status" value="1"/>
</dbReference>
<evidence type="ECO:0000313" key="8">
    <source>
        <dbReference type="Proteomes" id="UP000050911"/>
    </source>
</evidence>
<dbReference type="Proteomes" id="UP000050911">
    <property type="component" value="Unassembled WGS sequence"/>
</dbReference>
<gene>
    <name evidence="7" type="ORF">FC96_GL001890</name>
</gene>
<name>A0A0R1HP92_9LACO</name>
<dbReference type="RefSeq" id="WP_056942494.1">
    <property type="nucleotide sequence ID" value="NZ_AZCX01000004.1"/>
</dbReference>
<dbReference type="InterPro" id="IPR004107">
    <property type="entry name" value="Integrase_SAM-like_N"/>
</dbReference>
<reference evidence="7 8" key="1">
    <citation type="journal article" date="2015" name="Genome Announc.">
        <title>Expanding the biotechnology potential of lactobacilli through comparative genomics of 213 strains and associated genera.</title>
        <authorList>
            <person name="Sun Z."/>
            <person name="Harris H.M."/>
            <person name="McCann A."/>
            <person name="Guo C."/>
            <person name="Argimon S."/>
            <person name="Zhang W."/>
            <person name="Yang X."/>
            <person name="Jeffery I.B."/>
            <person name="Cooney J.C."/>
            <person name="Kagawa T.F."/>
            <person name="Liu W."/>
            <person name="Song Y."/>
            <person name="Salvetti E."/>
            <person name="Wrobel A."/>
            <person name="Rasinkangas P."/>
            <person name="Parkhill J."/>
            <person name="Rea M.C."/>
            <person name="O'Sullivan O."/>
            <person name="Ritari J."/>
            <person name="Douillard F.P."/>
            <person name="Paul Ross R."/>
            <person name="Yang R."/>
            <person name="Briner A.E."/>
            <person name="Felis G.E."/>
            <person name="de Vos W.M."/>
            <person name="Barrangou R."/>
            <person name="Klaenhammer T.R."/>
            <person name="Caufield P.W."/>
            <person name="Cui Y."/>
            <person name="Zhang H."/>
            <person name="O'Toole P.W."/>
        </authorList>
    </citation>
    <scope>NUCLEOTIDE SEQUENCE [LARGE SCALE GENOMIC DNA]</scope>
    <source>
        <strain evidence="7 8">JCM 15530</strain>
    </source>
</reference>
<evidence type="ECO:0000256" key="2">
    <source>
        <dbReference type="ARBA" id="ARBA00022908"/>
    </source>
</evidence>
<dbReference type="CDD" id="cd01189">
    <property type="entry name" value="INT_ICEBs1_C_like"/>
    <property type="match status" value="1"/>
</dbReference>